<organism evidence="1 2">
    <name type="scientific">Aeromicrobium wangtongii</name>
    <dbReference type="NCBI Taxonomy" id="2969247"/>
    <lineage>
        <taxon>Bacteria</taxon>
        <taxon>Bacillati</taxon>
        <taxon>Actinomycetota</taxon>
        <taxon>Actinomycetes</taxon>
        <taxon>Propionibacteriales</taxon>
        <taxon>Nocardioidaceae</taxon>
        <taxon>Aeromicrobium</taxon>
    </lineage>
</organism>
<dbReference type="InterPro" id="IPR021660">
    <property type="entry name" value="DUF3253"/>
</dbReference>
<gene>
    <name evidence="1" type="ORF">NQV15_10690</name>
</gene>
<reference evidence="1 2" key="1">
    <citation type="submission" date="2022-08" db="EMBL/GenBank/DDBJ databases">
        <title>novel species in genus Aeromicrobium.</title>
        <authorList>
            <person name="Ye L."/>
        </authorList>
    </citation>
    <scope>NUCLEOTIDE SEQUENCE [LARGE SCALE GENOMIC DNA]</scope>
    <source>
        <strain evidence="2">zg-Y1379</strain>
    </source>
</reference>
<proteinExistence type="predicted"/>
<keyword evidence="2" id="KW-1185">Reference proteome</keyword>
<dbReference type="InterPro" id="IPR036388">
    <property type="entry name" value="WH-like_DNA-bd_sf"/>
</dbReference>
<accession>A0ABY5M5I0</accession>
<protein>
    <submittedName>
        <fullName evidence="1">DUF3253 domain-containing protein</fullName>
    </submittedName>
</protein>
<dbReference type="EMBL" id="CP102173">
    <property type="protein sequence ID" value="UUP12321.1"/>
    <property type="molecule type" value="Genomic_DNA"/>
</dbReference>
<dbReference type="Proteomes" id="UP001316184">
    <property type="component" value="Chromosome"/>
</dbReference>
<dbReference type="Gene3D" id="1.10.10.10">
    <property type="entry name" value="Winged helix-like DNA-binding domain superfamily/Winged helix DNA-binding domain"/>
    <property type="match status" value="1"/>
</dbReference>
<evidence type="ECO:0000313" key="1">
    <source>
        <dbReference type="EMBL" id="UUP12321.1"/>
    </source>
</evidence>
<dbReference type="SUPFAM" id="SSF46785">
    <property type="entry name" value="Winged helix' DNA-binding domain"/>
    <property type="match status" value="1"/>
</dbReference>
<name>A0ABY5M5I0_9ACTN</name>
<dbReference type="RefSeq" id="WP_232399841.1">
    <property type="nucleotide sequence ID" value="NZ_CP102173.1"/>
</dbReference>
<evidence type="ECO:0000313" key="2">
    <source>
        <dbReference type="Proteomes" id="UP001316184"/>
    </source>
</evidence>
<sequence>MPDASHPGADLERRILELLRSRARTSTICPSDVARAAAPDDWRPLMQPVRDAAARLVDRGEVEITQRGEVIDLAAARGPIRIRLPRETR</sequence>
<dbReference type="InterPro" id="IPR036390">
    <property type="entry name" value="WH_DNA-bd_sf"/>
</dbReference>
<dbReference type="Pfam" id="PF11625">
    <property type="entry name" value="DUF3253"/>
    <property type="match status" value="1"/>
</dbReference>